<evidence type="ECO:0000259" key="2">
    <source>
        <dbReference type="Pfam" id="PF03061"/>
    </source>
</evidence>
<dbReference type="EMBL" id="JACHYA010000001">
    <property type="protein sequence ID" value="MBB3170400.1"/>
    <property type="molecule type" value="Genomic_DNA"/>
</dbReference>
<evidence type="ECO:0000313" key="4">
    <source>
        <dbReference type="Proteomes" id="UP000530850"/>
    </source>
</evidence>
<dbReference type="NCBIfam" id="TIGR00369">
    <property type="entry name" value="unchar_dom_1"/>
    <property type="match status" value="1"/>
</dbReference>
<dbReference type="PANTHER" id="PTHR42856:SF1">
    <property type="entry name" value="ACYL-COENZYME A THIOESTERASE PAAI"/>
    <property type="match status" value="1"/>
</dbReference>
<protein>
    <submittedName>
        <fullName evidence="3">Acyl-CoA thioesterase</fullName>
        <ecNumber evidence="3">3.1.2.-</ecNumber>
    </submittedName>
</protein>
<dbReference type="CDD" id="cd03443">
    <property type="entry name" value="PaaI_thioesterase"/>
    <property type="match status" value="1"/>
</dbReference>
<name>A0A7W5GNJ6_9ACTN</name>
<dbReference type="RefSeq" id="WP_194950424.1">
    <property type="nucleotide sequence ID" value="NZ_CANPEU010000012.1"/>
</dbReference>
<feature type="domain" description="Thioesterase" evidence="2">
    <location>
        <begin position="64"/>
        <end position="137"/>
    </location>
</feature>
<dbReference type="GeneID" id="93356070"/>
<comment type="caution">
    <text evidence="3">The sequence shown here is derived from an EMBL/GenBank/DDBJ whole genome shotgun (WGS) entry which is preliminary data.</text>
</comment>
<dbReference type="Pfam" id="PF03061">
    <property type="entry name" value="4HBT"/>
    <property type="match status" value="1"/>
</dbReference>
<dbReference type="InterPro" id="IPR052723">
    <property type="entry name" value="Acyl-CoA_thioesterase_PaaI"/>
</dbReference>
<evidence type="ECO:0000313" key="3">
    <source>
        <dbReference type="EMBL" id="MBB3170400.1"/>
    </source>
</evidence>
<evidence type="ECO:0000256" key="1">
    <source>
        <dbReference type="ARBA" id="ARBA00022801"/>
    </source>
</evidence>
<accession>A0A7W5GNJ6</accession>
<dbReference type="SUPFAM" id="SSF54637">
    <property type="entry name" value="Thioesterase/thiol ester dehydrase-isomerase"/>
    <property type="match status" value="1"/>
</dbReference>
<dbReference type="EC" id="3.1.2.-" evidence="3"/>
<dbReference type="GO" id="GO:0016289">
    <property type="term" value="F:acyl-CoA hydrolase activity"/>
    <property type="evidence" value="ECO:0007669"/>
    <property type="project" value="TreeGrafter"/>
</dbReference>
<dbReference type="InterPro" id="IPR006683">
    <property type="entry name" value="Thioestr_dom"/>
</dbReference>
<sequence length="148" mass="15943">MAQPQNPIAVDPVVQTDNPTLEQLNSFFENDRFASEAARCRIVEGRRGFSVVEMEVGEVHLNAQGHVMGGAIFTLADYALAVASVTGRGPCVNASSSIQFLSSPKSPKLIATGRVVREGNRLSFYEVEVVDGDGRPVAKMEVTAYSIK</sequence>
<gene>
    <name evidence="3" type="ORF">FHR31_000180</name>
</gene>
<dbReference type="Proteomes" id="UP000530850">
    <property type="component" value="Unassembled WGS sequence"/>
</dbReference>
<organism evidence="3 4">
    <name type="scientific">Parvibacter caecicola</name>
    <dbReference type="NCBI Taxonomy" id="747645"/>
    <lineage>
        <taxon>Bacteria</taxon>
        <taxon>Bacillati</taxon>
        <taxon>Actinomycetota</taxon>
        <taxon>Coriobacteriia</taxon>
        <taxon>Coriobacteriales</taxon>
        <taxon>Coriobacteriaceae</taxon>
        <taxon>Parvibacter</taxon>
    </lineage>
</organism>
<dbReference type="PANTHER" id="PTHR42856">
    <property type="entry name" value="ACYL-COENZYME A THIOESTERASE PAAI"/>
    <property type="match status" value="1"/>
</dbReference>
<dbReference type="Gene3D" id="3.10.129.10">
    <property type="entry name" value="Hotdog Thioesterase"/>
    <property type="match status" value="1"/>
</dbReference>
<keyword evidence="1 3" id="KW-0378">Hydrolase</keyword>
<dbReference type="InterPro" id="IPR029069">
    <property type="entry name" value="HotDog_dom_sf"/>
</dbReference>
<dbReference type="AlphaFoldDB" id="A0A7W5GNJ6"/>
<dbReference type="InterPro" id="IPR003736">
    <property type="entry name" value="PAAI_dom"/>
</dbReference>
<reference evidence="3 4" key="1">
    <citation type="submission" date="2020-08" db="EMBL/GenBank/DDBJ databases">
        <title>Sequencing the genomes of 1000 actinobacteria strains.</title>
        <authorList>
            <person name="Klenk H.-P."/>
        </authorList>
    </citation>
    <scope>NUCLEOTIDE SEQUENCE [LARGE SCALE GENOMIC DNA]</scope>
    <source>
        <strain evidence="3 4">DSM 22242</strain>
    </source>
</reference>
<proteinExistence type="predicted"/>